<gene>
    <name evidence="11" type="primary">DIA4</name>
    <name evidence="11" type="ORF">MCAP1_002309</name>
</gene>
<sequence>MSASWRVWRRAVPSVRHASTTPFYRPLPEPGVAWRAEDVDEARRITRARHMRFSEEDAAELAQLHASLAALRHTQSAHDAEQKRMAELIPRLAKNGAAPADLEAHRSRARELRAELRALDKRVADAQARSLAIRGAWPNRMHAQVPQGPESVSRIVTIRDARADGFRAPLPAVDLPCTIAELAANEAMQAALPSDAQCDHITRAQALPHGTIDMLSGITTSGPSWPYMLGTMALLEHALTQYALHVAVRHNFTPVSVPDVVKTDVAERCGFRPRDEAAAQTYFVDTQRDAEAPALCLAGTAEIPLAALVAKNTYRVGDGTPNAGGDVTRHTLPVKLVALGHAFRAEAGARGADTRGLYRIHQFTKAELFAVTTADASDAMLESLRSVQEEIVAGLGLLYRVLDMSSEELGASAYRKYDIEAWMPGRGAWGEICSASNCTDYQARRLAIKYKDGKQSHYAHTLNATAAAIPRLIVALLETYGGHGLVLPASLRPFWLGGAADPRVRWVELGTPKAAPQAAAEPRAPRSALARAQAKLRALAQRTGADPAPLLVSFLFLHELTAIVPLVLLAVLFAVFGAGDAILGVLHEVLARTWPTESSVLSDWISRGRRMATRLCSRCDAVLHGEEGAPAAAAWLTSLTAAYVVVKLLWPVRIAASLALAPATARLLMPLWRRLPSLRRRLACAGKSAVAEYLESRHGFQRVGLGDTGAGLSFATPADMLHYVTCHWRSHFVTLDIDTNGLVDVFEKRPFFLLLGVEAPLMQRWRRAQARALAGEQVPLSLEAFVALDDAVLYGCAPSEEGDTSADLSSLSLMDPTGAAVSASLPDVPNSLASLLQRCQVRIANTFSHMAELHAHLDSLALPSTHRVRPSWDTYFVRLCTLAAMRSNCMKRRVGAVIVRDHRVLSTGYNGTPRGLTNCNEGGCTRCNGSAPCGSSLDECLCLHAEENALLELGRDRGGAQGTVLYCNTRV</sequence>
<keyword evidence="2 11" id="KW-0436">Ligase</keyword>
<evidence type="ECO:0000256" key="1">
    <source>
        <dbReference type="ARBA" id="ARBA00012840"/>
    </source>
</evidence>
<dbReference type="CDD" id="cd01286">
    <property type="entry name" value="deoxycytidylate_deaminase"/>
    <property type="match status" value="1"/>
</dbReference>
<dbReference type="Proteomes" id="UP001220961">
    <property type="component" value="Chromosome 4"/>
</dbReference>
<keyword evidence="3" id="KW-0547">Nucleotide-binding</keyword>
<evidence type="ECO:0000256" key="6">
    <source>
        <dbReference type="ARBA" id="ARBA00031113"/>
    </source>
</evidence>
<dbReference type="Gene3D" id="3.40.140.10">
    <property type="entry name" value="Cytidine Deaminase, domain 2"/>
    <property type="match status" value="1"/>
</dbReference>
<dbReference type="GO" id="GO:0005524">
    <property type="term" value="F:ATP binding"/>
    <property type="evidence" value="ECO:0007669"/>
    <property type="project" value="UniProtKB-KW"/>
</dbReference>
<feature type="domain" description="CMP/dCMP-type deaminase" evidence="10">
    <location>
        <begin position="871"/>
        <end position="971"/>
    </location>
</feature>
<accession>A0AAF0J0I7</accession>
<proteinExistence type="predicted"/>
<name>A0AAF0J0I7_9BASI</name>
<dbReference type="InterPro" id="IPR006195">
    <property type="entry name" value="aa-tRNA-synth_II"/>
</dbReference>
<feature type="domain" description="Aminoacyl-transfer RNA synthetases class-II family profile" evidence="9">
    <location>
        <begin position="249"/>
        <end position="488"/>
    </location>
</feature>
<keyword evidence="12" id="KW-1185">Reference proteome</keyword>
<dbReference type="InterPro" id="IPR018811">
    <property type="entry name" value="MRX11"/>
</dbReference>
<dbReference type="InterPro" id="IPR010978">
    <property type="entry name" value="tRNA-bd_arm"/>
</dbReference>
<dbReference type="PROSITE" id="PS51747">
    <property type="entry name" value="CYT_DCMP_DEAMINASES_2"/>
    <property type="match status" value="1"/>
</dbReference>
<dbReference type="AlphaFoldDB" id="A0AAF0J0I7"/>
<dbReference type="Pfam" id="PF10306">
    <property type="entry name" value="FLILHELTA"/>
    <property type="match status" value="1"/>
</dbReference>
<dbReference type="Gene3D" id="3.30.930.10">
    <property type="entry name" value="Bira Bifunctional Protein, Domain 2"/>
    <property type="match status" value="1"/>
</dbReference>
<evidence type="ECO:0000256" key="8">
    <source>
        <dbReference type="SAM" id="Coils"/>
    </source>
</evidence>
<evidence type="ECO:0000313" key="12">
    <source>
        <dbReference type="Proteomes" id="UP001220961"/>
    </source>
</evidence>
<dbReference type="EMBL" id="CP119911">
    <property type="protein sequence ID" value="WFD20065.1"/>
    <property type="molecule type" value="Genomic_DNA"/>
</dbReference>
<protein>
    <recommendedName>
        <fullName evidence="1">serine--tRNA ligase</fullName>
        <ecNumber evidence="1">6.1.1.11</ecNumber>
    </recommendedName>
    <alternativeName>
        <fullName evidence="6">Seryl-tRNA synthetase</fullName>
    </alternativeName>
    <alternativeName>
        <fullName evidence="7">Seryl-tRNA(Ser) synthetase</fullName>
    </alternativeName>
</protein>
<evidence type="ECO:0000313" key="11">
    <source>
        <dbReference type="EMBL" id="WFD20065.1"/>
    </source>
</evidence>
<dbReference type="SUPFAM" id="SSF53927">
    <property type="entry name" value="Cytidine deaminase-like"/>
    <property type="match status" value="1"/>
</dbReference>
<dbReference type="InterPro" id="IPR002317">
    <property type="entry name" value="Ser-tRNA-ligase_type_1"/>
</dbReference>
<dbReference type="Pfam" id="PF00383">
    <property type="entry name" value="dCMP_cyt_deam_1"/>
    <property type="match status" value="1"/>
</dbReference>
<dbReference type="InterPro" id="IPR002314">
    <property type="entry name" value="aa-tRNA-synt_IIb"/>
</dbReference>
<evidence type="ECO:0000256" key="4">
    <source>
        <dbReference type="ARBA" id="ARBA00022840"/>
    </source>
</evidence>
<dbReference type="InterPro" id="IPR045864">
    <property type="entry name" value="aa-tRNA-synth_II/BPL/LPL"/>
</dbReference>
<dbReference type="PANTHER" id="PTHR11778">
    <property type="entry name" value="SERYL-TRNA SYNTHETASE"/>
    <property type="match status" value="1"/>
</dbReference>
<dbReference type="InterPro" id="IPR035105">
    <property type="entry name" value="Deoxycytidylate_deaminase_dom"/>
</dbReference>
<evidence type="ECO:0000256" key="2">
    <source>
        <dbReference type="ARBA" id="ARBA00022598"/>
    </source>
</evidence>
<organism evidence="11 12">
    <name type="scientific">Malassezia caprae</name>
    <dbReference type="NCBI Taxonomy" id="1381934"/>
    <lineage>
        <taxon>Eukaryota</taxon>
        <taxon>Fungi</taxon>
        <taxon>Dikarya</taxon>
        <taxon>Basidiomycota</taxon>
        <taxon>Ustilaginomycotina</taxon>
        <taxon>Malasseziomycetes</taxon>
        <taxon>Malasseziales</taxon>
        <taxon>Malasseziaceae</taxon>
        <taxon>Malassezia</taxon>
    </lineage>
</organism>
<keyword evidence="4" id="KW-0067">ATP-binding</keyword>
<dbReference type="EC" id="6.1.1.11" evidence="1"/>
<dbReference type="PROSITE" id="PS50862">
    <property type="entry name" value="AA_TRNA_LIGASE_II"/>
    <property type="match status" value="1"/>
</dbReference>
<reference evidence="11" key="1">
    <citation type="submission" date="2023-03" db="EMBL/GenBank/DDBJ databases">
        <title>Mating type loci evolution in Malassezia.</title>
        <authorList>
            <person name="Coelho M.A."/>
        </authorList>
    </citation>
    <scope>NUCLEOTIDE SEQUENCE</scope>
    <source>
        <strain evidence="11">CBS 10434</strain>
    </source>
</reference>
<dbReference type="InterPro" id="IPR016193">
    <property type="entry name" value="Cytidine_deaminase-like"/>
</dbReference>
<evidence type="ECO:0000259" key="9">
    <source>
        <dbReference type="PROSITE" id="PS50862"/>
    </source>
</evidence>
<dbReference type="PRINTS" id="PR00981">
    <property type="entry name" value="TRNASYNTHSER"/>
</dbReference>
<evidence type="ECO:0000256" key="3">
    <source>
        <dbReference type="ARBA" id="ARBA00022741"/>
    </source>
</evidence>
<evidence type="ECO:0000256" key="7">
    <source>
        <dbReference type="ARBA" id="ARBA00034892"/>
    </source>
</evidence>
<dbReference type="GO" id="GO:0006434">
    <property type="term" value="P:seryl-tRNA aminoacylation"/>
    <property type="evidence" value="ECO:0007669"/>
    <property type="project" value="InterPro"/>
</dbReference>
<feature type="coiled-coil region" evidence="8">
    <location>
        <begin position="102"/>
        <end position="129"/>
    </location>
</feature>
<keyword evidence="5" id="KW-0030">Aminoacyl-tRNA synthetase</keyword>
<evidence type="ECO:0000259" key="10">
    <source>
        <dbReference type="PROSITE" id="PS51747"/>
    </source>
</evidence>
<keyword evidence="8" id="KW-0175">Coiled coil</keyword>
<dbReference type="InterPro" id="IPR002125">
    <property type="entry name" value="CMP_dCMP_dom"/>
</dbReference>
<dbReference type="SUPFAM" id="SSF46589">
    <property type="entry name" value="tRNA-binding arm"/>
    <property type="match status" value="1"/>
</dbReference>
<dbReference type="SUPFAM" id="SSF55681">
    <property type="entry name" value="Class II aaRS and biotin synthetases"/>
    <property type="match status" value="1"/>
</dbReference>
<dbReference type="Pfam" id="PF00587">
    <property type="entry name" value="tRNA-synt_2b"/>
    <property type="match status" value="1"/>
</dbReference>
<dbReference type="GO" id="GO:0004828">
    <property type="term" value="F:serine-tRNA ligase activity"/>
    <property type="evidence" value="ECO:0007669"/>
    <property type="project" value="UniProtKB-EC"/>
</dbReference>
<evidence type="ECO:0000256" key="5">
    <source>
        <dbReference type="ARBA" id="ARBA00023146"/>
    </source>
</evidence>